<reference evidence="1 2" key="1">
    <citation type="submission" date="2016-11" db="EMBL/GenBank/DDBJ databases">
        <title>The macronuclear genome of Stentor coeruleus: a giant cell with tiny introns.</title>
        <authorList>
            <person name="Slabodnick M."/>
            <person name="Ruby J.G."/>
            <person name="Reiff S.B."/>
            <person name="Swart E.C."/>
            <person name="Gosai S."/>
            <person name="Prabakaran S."/>
            <person name="Witkowska E."/>
            <person name="Larue G.E."/>
            <person name="Fisher S."/>
            <person name="Freeman R.M."/>
            <person name="Gunawardena J."/>
            <person name="Chu W."/>
            <person name="Stover N.A."/>
            <person name="Gregory B.D."/>
            <person name="Nowacki M."/>
            <person name="Derisi J."/>
            <person name="Roy S.W."/>
            <person name="Marshall W.F."/>
            <person name="Sood P."/>
        </authorList>
    </citation>
    <scope>NUCLEOTIDE SEQUENCE [LARGE SCALE GENOMIC DNA]</scope>
    <source>
        <strain evidence="1">WM001</strain>
    </source>
</reference>
<dbReference type="OrthoDB" id="413313at2759"/>
<name>A0A1R2D3H2_9CILI</name>
<keyword evidence="2" id="KW-1185">Reference proteome</keyword>
<proteinExistence type="predicted"/>
<accession>A0A1R2D3H2</accession>
<sequence length="682" mass="79266">MNKIYLIAFLSIFLCYFIFCFSILECITPSEIQALKSSKFTSKIAFTPPSAKEEPFNPFLPVKSSYKDDFFTTNYITLYYKSLNTTKNPSSKCSIPNHVFTPKELIQYFKYKGYGKCSANTLNNIIINNNKIKATCLNDKNPYMYIDNENISLLGGEVSKIKFEAIENADLGNGEYVFIQCDDKEKYAFVFNRFKESVSKKAQEKRLEIANGNFTRPLSVLLLIFDSVSRGSAQRNWPKTMELLESKNQKKFTVFDFEKAGAIGLDTRDNIIPVLFGQSEKYHSEFLQDTKLSPSMISPKHAEIQSYALWNYYSNLGYTTLFIYDTVLDYLARSTGRQISADYAFVNFWKAAKRTFGYSEFADNQRCIGTNNALYYSFNYTEQFFINYKGHNRFAYIHTLAAHEDSGNVETIDQDLPDFLNNLFHIHNDEDLVIYMMSDHGRGDSNLAFSHKGYFDHRLVMNYVILSKSLEKSFAMTENLQHNTHELLGRYDINFSLKSLAHLPYGGMSIEDKNKERMKYYVDVVDIFNEKIKENRNCEDIGYTFDMCPCRDYENIDVNNQEDVEIVNKIIEMSLEHIGKSRNEREICMEPEIIKVNEVYKFSFKSEEDGWDTSFKVNYQVQDKNQVYVSAIFALRKRISLLKISPSHKFPFDYFVAKGNQVFLQIIDIQIDSECQEIYCVC</sequence>
<dbReference type="GO" id="GO:0005615">
    <property type="term" value="C:extracellular space"/>
    <property type="evidence" value="ECO:0007669"/>
    <property type="project" value="TreeGrafter"/>
</dbReference>
<gene>
    <name evidence="1" type="ORF">SteCoe_708</name>
</gene>
<dbReference type="AlphaFoldDB" id="A0A1R2D3H2"/>
<dbReference type="PANTHER" id="PTHR10974">
    <property type="entry name" value="FI08016P-RELATED"/>
    <property type="match status" value="1"/>
</dbReference>
<dbReference type="InterPro" id="IPR004245">
    <property type="entry name" value="DUF229"/>
</dbReference>
<dbReference type="Pfam" id="PF02995">
    <property type="entry name" value="DUF229"/>
    <property type="match status" value="1"/>
</dbReference>
<evidence type="ECO:0000313" key="1">
    <source>
        <dbReference type="EMBL" id="OMJ95814.1"/>
    </source>
</evidence>
<organism evidence="1 2">
    <name type="scientific">Stentor coeruleus</name>
    <dbReference type="NCBI Taxonomy" id="5963"/>
    <lineage>
        <taxon>Eukaryota</taxon>
        <taxon>Sar</taxon>
        <taxon>Alveolata</taxon>
        <taxon>Ciliophora</taxon>
        <taxon>Postciliodesmatophora</taxon>
        <taxon>Heterotrichea</taxon>
        <taxon>Heterotrichida</taxon>
        <taxon>Stentoridae</taxon>
        <taxon>Stentor</taxon>
    </lineage>
</organism>
<protein>
    <submittedName>
        <fullName evidence="1">Uncharacterized protein</fullName>
    </submittedName>
</protein>
<dbReference type="Proteomes" id="UP000187209">
    <property type="component" value="Unassembled WGS sequence"/>
</dbReference>
<evidence type="ECO:0000313" key="2">
    <source>
        <dbReference type="Proteomes" id="UP000187209"/>
    </source>
</evidence>
<dbReference type="PANTHER" id="PTHR10974:SF1">
    <property type="entry name" value="FI08016P-RELATED"/>
    <property type="match status" value="1"/>
</dbReference>
<dbReference type="EMBL" id="MPUH01000007">
    <property type="protein sequence ID" value="OMJ95814.1"/>
    <property type="molecule type" value="Genomic_DNA"/>
</dbReference>
<comment type="caution">
    <text evidence="1">The sequence shown here is derived from an EMBL/GenBank/DDBJ whole genome shotgun (WGS) entry which is preliminary data.</text>
</comment>